<evidence type="ECO:0000256" key="9">
    <source>
        <dbReference type="SAM" id="SignalP"/>
    </source>
</evidence>
<dbReference type="Gene3D" id="2.60.40.290">
    <property type="match status" value="1"/>
</dbReference>
<dbReference type="InterPro" id="IPR014756">
    <property type="entry name" value="Ig_E-set"/>
</dbReference>
<sequence>MKHCIVFLLTALSCINLAAKPKDAPAFNAHDLSITWEPVQNNYKTPDQSLNAITITNNGKNTFPATGWKMYFNCARLIATATISGNAKIDFVNGDLFSLTPTATFTEIKPGQSLRIEYIADEPVVNITDGPDGFYVVWDSQPDKGYNTGAWSLKPFKPNYVGLITPAIIYDQNKNIQDIPEQQLTKVFPTPVSYKETGGFFTMIAIHHIVTSVSPNEFKNEADYAEKLLIKLFDKTDHQKPTLSIIKGEIDFEKDPSLPAEGYYLKVAPDAIYIAASTPTGAFYGIQSLLSLIPASAYARPQKEIQIPCVEIKDEPRFSYRAFMLDVGRNFQPKSEVFRILDVMALYKLNVFHMHLTEDEGWRLQIPSLPELTEVGAKRGHTLDSKHFLPPSHGSGGEIENKTGTGFYTVADFMEILKYADKLHIQVIPEFEAPGHARGAIKSMDARYDRLMAEGKKEEAWKYRLSDPDDKSQYSTAQYWTDNVINVSLPSTYNFVETVMDDVVKMYNEAGVPLKTINWGGDEVPKGVWEQSPAYLKLKATHPEIQNTGDLWYYFYGRVNQLMKARGLYTSGWEEMALRKTKLDGNPFYIPNPDFMPEHLQAEVWNNTLGGGNEDLAYKLANAGYKTVLTPVTNLYFDMAHYKSFDEPGYYWGAFADIDKPFSFIPFDYFKNAKVDRDGLPLNRNIFIGKQRLTDYGKTNILGLQCAVWGENIKSTERLEYMLLPRLLGFAERAWSKDPDWATEPNTAKSDSLYQIAWVNFVNVLGKRELPRLSYLDGGYNYRVPKPGVVLQDGRYAANIQFPGLTIRYTTDGTDPDAKSKIYNDAVTITGNAVKFRAFDTKGRGGNVSEPVTP</sequence>
<evidence type="ECO:0000256" key="3">
    <source>
        <dbReference type="ARBA" id="ARBA00012663"/>
    </source>
</evidence>
<dbReference type="InterPro" id="IPR008965">
    <property type="entry name" value="CBM2/CBM3_carb-bd_dom_sf"/>
</dbReference>
<dbReference type="SUPFAM" id="SSF49384">
    <property type="entry name" value="Carbohydrate-binding domain"/>
    <property type="match status" value="1"/>
</dbReference>
<dbReference type="Gene3D" id="3.30.379.10">
    <property type="entry name" value="Chitobiase/beta-hexosaminidase domain 2-like"/>
    <property type="match status" value="1"/>
</dbReference>
<accession>A0A839SMU8</accession>
<dbReference type="GO" id="GO:0016020">
    <property type="term" value="C:membrane"/>
    <property type="evidence" value="ECO:0007669"/>
    <property type="project" value="TreeGrafter"/>
</dbReference>
<dbReference type="EC" id="3.2.1.52" evidence="3"/>
<dbReference type="Pfam" id="PF03173">
    <property type="entry name" value="CHB_HEX"/>
    <property type="match status" value="1"/>
</dbReference>
<dbReference type="CDD" id="cd02847">
    <property type="entry name" value="E_set_Chitobiase_C"/>
    <property type="match status" value="1"/>
</dbReference>
<dbReference type="Pfam" id="PF03174">
    <property type="entry name" value="CHB_HEX_C"/>
    <property type="match status" value="1"/>
</dbReference>
<dbReference type="InterPro" id="IPR015882">
    <property type="entry name" value="HEX_bac_N"/>
</dbReference>
<dbReference type="GO" id="GO:0005975">
    <property type="term" value="P:carbohydrate metabolic process"/>
    <property type="evidence" value="ECO:0007669"/>
    <property type="project" value="InterPro"/>
</dbReference>
<dbReference type="InterPro" id="IPR029018">
    <property type="entry name" value="Hex-like_dom2"/>
</dbReference>
<dbReference type="InterPro" id="IPR004867">
    <property type="entry name" value="CHB_C_dom"/>
</dbReference>
<dbReference type="InterPro" id="IPR017853">
    <property type="entry name" value="GH"/>
</dbReference>
<dbReference type="Pfam" id="PF00728">
    <property type="entry name" value="Glyco_hydro_20"/>
    <property type="match status" value="1"/>
</dbReference>
<feature type="active site" description="Proton donor" evidence="8">
    <location>
        <position position="523"/>
    </location>
</feature>
<dbReference type="SUPFAM" id="SSF81296">
    <property type="entry name" value="E set domains"/>
    <property type="match status" value="1"/>
</dbReference>
<dbReference type="OrthoDB" id="1006965at2"/>
<feature type="chain" id="PRO_5032471788" description="beta-N-acetylhexosaminidase" evidence="9">
    <location>
        <begin position="19"/>
        <end position="854"/>
    </location>
</feature>
<dbReference type="GO" id="GO:0030247">
    <property type="term" value="F:polysaccharide binding"/>
    <property type="evidence" value="ECO:0007669"/>
    <property type="project" value="InterPro"/>
</dbReference>
<keyword evidence="4 11" id="KW-0378">Hydrolase</keyword>
<feature type="signal peptide" evidence="9">
    <location>
        <begin position="1"/>
        <end position="18"/>
    </location>
</feature>
<dbReference type="InterPro" id="IPR015883">
    <property type="entry name" value="Glyco_hydro_20_cat"/>
</dbReference>
<name>A0A839SMU8_9SPHI</name>
<keyword evidence="9" id="KW-0732">Signal</keyword>
<dbReference type="AlphaFoldDB" id="A0A839SMU8"/>
<dbReference type="GO" id="GO:0030203">
    <property type="term" value="P:glycosaminoglycan metabolic process"/>
    <property type="evidence" value="ECO:0007669"/>
    <property type="project" value="TreeGrafter"/>
</dbReference>
<comment type="catalytic activity">
    <reaction evidence="1">
        <text>Hydrolysis of terminal non-reducing N-acetyl-D-hexosamine residues in N-acetyl-beta-D-hexosaminides.</text>
        <dbReference type="EC" id="3.2.1.52"/>
    </reaction>
</comment>
<evidence type="ECO:0000256" key="1">
    <source>
        <dbReference type="ARBA" id="ARBA00001231"/>
    </source>
</evidence>
<feature type="domain" description="Chitobiase/beta-hexosaminidases N-terminal" evidence="10">
    <location>
        <begin position="30"/>
        <end position="182"/>
    </location>
</feature>
<dbReference type="Proteomes" id="UP000539265">
    <property type="component" value="Unassembled WGS sequence"/>
</dbReference>
<proteinExistence type="inferred from homology"/>
<dbReference type="InterPro" id="IPR004866">
    <property type="entry name" value="CHB/HEX_N_dom"/>
</dbReference>
<reference evidence="11" key="1">
    <citation type="submission" date="2020-08" db="EMBL/GenBank/DDBJ databases">
        <title>Genomic Encyclopedia of Type Strains, Phase III (KMG-III): the genomes of soil and plant-associated and newly described type strains.</title>
        <authorList>
            <person name="Whitman W."/>
        </authorList>
    </citation>
    <scope>NUCLEOTIDE SEQUENCE [LARGE SCALE GENOMIC DNA]</scope>
    <source>
        <strain evidence="11">CECT 8628</strain>
    </source>
</reference>
<comment type="caution">
    <text evidence="11">The sequence shown here is derived from an EMBL/GenBank/DDBJ whole genome shotgun (WGS) entry which is preliminary data.</text>
</comment>
<evidence type="ECO:0000313" key="11">
    <source>
        <dbReference type="EMBL" id="MBB3058902.1"/>
    </source>
</evidence>
<keyword evidence="5 11" id="KW-0326">Glycosidase</keyword>
<dbReference type="Pfam" id="PF02838">
    <property type="entry name" value="Glyco_hydro_20b"/>
    <property type="match status" value="1"/>
</dbReference>
<dbReference type="PANTHER" id="PTHR22600">
    <property type="entry name" value="BETA-HEXOSAMINIDASE"/>
    <property type="match status" value="1"/>
</dbReference>
<evidence type="ECO:0000256" key="5">
    <source>
        <dbReference type="ARBA" id="ARBA00023295"/>
    </source>
</evidence>
<dbReference type="RefSeq" id="WP_096355791.1">
    <property type="nucleotide sequence ID" value="NZ_AP017313.1"/>
</dbReference>
<dbReference type="SMART" id="SM01081">
    <property type="entry name" value="CHB_HEX"/>
    <property type="match status" value="1"/>
</dbReference>
<dbReference type="EMBL" id="JACHWX010000027">
    <property type="protein sequence ID" value="MBB3058902.1"/>
    <property type="molecule type" value="Genomic_DNA"/>
</dbReference>
<evidence type="ECO:0000259" key="10">
    <source>
        <dbReference type="SMART" id="SM01081"/>
    </source>
</evidence>
<evidence type="ECO:0000256" key="4">
    <source>
        <dbReference type="ARBA" id="ARBA00022801"/>
    </source>
</evidence>
<protein>
    <recommendedName>
        <fullName evidence="3">beta-N-acetylhexosaminidase</fullName>
        <ecNumber evidence="3">3.2.1.52</ecNumber>
    </recommendedName>
    <alternativeName>
        <fullName evidence="6">Beta-N-acetylhexosaminidase</fullName>
    </alternativeName>
    <alternativeName>
        <fullName evidence="7">N-acetyl-beta-glucosaminidase</fullName>
    </alternativeName>
</protein>
<evidence type="ECO:0000313" key="12">
    <source>
        <dbReference type="Proteomes" id="UP000539265"/>
    </source>
</evidence>
<evidence type="ECO:0000256" key="2">
    <source>
        <dbReference type="ARBA" id="ARBA00006285"/>
    </source>
</evidence>
<gene>
    <name evidence="11" type="ORF">FHS11_005362</name>
</gene>
<dbReference type="GO" id="GO:0004563">
    <property type="term" value="F:beta-N-acetylhexosaminidase activity"/>
    <property type="evidence" value="ECO:0007669"/>
    <property type="project" value="UniProtKB-EC"/>
</dbReference>
<evidence type="ECO:0000256" key="7">
    <source>
        <dbReference type="ARBA" id="ARBA00033000"/>
    </source>
</evidence>
<dbReference type="PANTHER" id="PTHR22600:SF57">
    <property type="entry name" value="BETA-N-ACETYLHEXOSAMINIDASE"/>
    <property type="match status" value="1"/>
</dbReference>
<keyword evidence="12" id="KW-1185">Reference proteome</keyword>
<dbReference type="PRINTS" id="PR00738">
    <property type="entry name" value="GLHYDRLASE20"/>
</dbReference>
<dbReference type="Gene3D" id="2.60.40.10">
    <property type="entry name" value="Immunoglobulins"/>
    <property type="match status" value="1"/>
</dbReference>
<evidence type="ECO:0000256" key="6">
    <source>
        <dbReference type="ARBA" id="ARBA00030512"/>
    </source>
</evidence>
<dbReference type="Gene3D" id="3.20.20.80">
    <property type="entry name" value="Glycosidases"/>
    <property type="match status" value="1"/>
</dbReference>
<dbReference type="InterPro" id="IPR012291">
    <property type="entry name" value="CBM2_carb-bd_dom_sf"/>
</dbReference>
<dbReference type="InterPro" id="IPR013783">
    <property type="entry name" value="Ig-like_fold"/>
</dbReference>
<dbReference type="InterPro" id="IPR025705">
    <property type="entry name" value="Beta_hexosaminidase_sua/sub"/>
</dbReference>
<dbReference type="SUPFAM" id="SSF55545">
    <property type="entry name" value="beta-N-acetylhexosaminidase-like domain"/>
    <property type="match status" value="1"/>
</dbReference>
<dbReference type="SUPFAM" id="SSF51445">
    <property type="entry name" value="(Trans)glycosidases"/>
    <property type="match status" value="1"/>
</dbReference>
<evidence type="ECO:0000256" key="8">
    <source>
        <dbReference type="PIRSR" id="PIRSR625705-1"/>
    </source>
</evidence>
<organism evidence="11 12">
    <name type="scientific">Mucilaginibacter gotjawali</name>
    <dbReference type="NCBI Taxonomy" id="1550579"/>
    <lineage>
        <taxon>Bacteria</taxon>
        <taxon>Pseudomonadati</taxon>
        <taxon>Bacteroidota</taxon>
        <taxon>Sphingobacteriia</taxon>
        <taxon>Sphingobacteriales</taxon>
        <taxon>Sphingobacteriaceae</taxon>
        <taxon>Mucilaginibacter</taxon>
    </lineage>
</organism>
<comment type="similarity">
    <text evidence="2">Belongs to the glycosyl hydrolase 20 family.</text>
</comment>